<protein>
    <submittedName>
        <fullName evidence="1">Uncharacterized protein</fullName>
    </submittedName>
</protein>
<sequence length="122" mass="13332">MNYNQERTGAATALVDLFNRAKQNFAASTSCATLAKVASVTKTFSDGYGIAEVIPIPAWDSADTYTLDGYFFSDMALTADTLVMVVFTDSDFRETIKSGIQVIKTTQNTNNHSRNFGVILKL</sequence>
<organism evidence="1">
    <name type="scientific">Myoviridae sp. ctj3P51</name>
    <dbReference type="NCBI Taxonomy" id="2826687"/>
    <lineage>
        <taxon>Viruses</taxon>
        <taxon>Duplodnaviria</taxon>
        <taxon>Heunggongvirae</taxon>
        <taxon>Uroviricota</taxon>
        <taxon>Caudoviricetes</taxon>
    </lineage>
</organism>
<name>A0A8S5NNZ3_9CAUD</name>
<reference evidence="1" key="1">
    <citation type="journal article" date="2021" name="Proc. Natl. Acad. Sci. U.S.A.">
        <title>A Catalog of Tens of Thousands of Viruses from Human Metagenomes Reveals Hidden Associations with Chronic Diseases.</title>
        <authorList>
            <person name="Tisza M.J."/>
            <person name="Buck C.B."/>
        </authorList>
    </citation>
    <scope>NUCLEOTIDE SEQUENCE</scope>
    <source>
        <strain evidence="1">Ctj3P51</strain>
    </source>
</reference>
<dbReference type="EMBL" id="BK015217">
    <property type="protein sequence ID" value="DAD96454.1"/>
    <property type="molecule type" value="Genomic_DNA"/>
</dbReference>
<evidence type="ECO:0000313" key="1">
    <source>
        <dbReference type="EMBL" id="DAD96454.1"/>
    </source>
</evidence>
<proteinExistence type="predicted"/>
<accession>A0A8S5NNZ3</accession>